<dbReference type="InterPro" id="IPR053842">
    <property type="entry name" value="NikA-like"/>
</dbReference>
<name>A0AAW3WFZ7_CLOBE</name>
<dbReference type="Proteomes" id="UP001194098">
    <property type="component" value="Unassembled WGS sequence"/>
</dbReference>
<dbReference type="EMBL" id="JABAGV010000135">
    <property type="protein sequence ID" value="MBC2477880.1"/>
    <property type="molecule type" value="Genomic_DNA"/>
</dbReference>
<reference evidence="1" key="1">
    <citation type="submission" date="2020-04" db="EMBL/GenBank/DDBJ databases">
        <authorList>
            <person name="Brown S."/>
        </authorList>
    </citation>
    <scope>NUCLEOTIDE SEQUENCE</scope>
    <source>
        <strain evidence="1">DJ015</strain>
    </source>
</reference>
<accession>A0AAW3WFZ7</accession>
<organism evidence="1 2">
    <name type="scientific">Clostridium beijerinckii</name>
    <name type="common">Clostridium MP</name>
    <dbReference type="NCBI Taxonomy" id="1520"/>
    <lineage>
        <taxon>Bacteria</taxon>
        <taxon>Bacillati</taxon>
        <taxon>Bacillota</taxon>
        <taxon>Clostridia</taxon>
        <taxon>Eubacteriales</taxon>
        <taxon>Clostridiaceae</taxon>
        <taxon>Clostridium</taxon>
    </lineage>
</organism>
<reference evidence="1" key="2">
    <citation type="journal article" date="2022" name="Nat. Biotechnol.">
        <title>Carbon-negative production of acetone and isopropanol by gas fermentation at industrial pilot scale.</title>
        <authorList>
            <person name="Liew F.E."/>
            <person name="Nogle R."/>
            <person name="Abdalla T."/>
            <person name="Rasor B.J."/>
            <person name="Canter C."/>
            <person name="Jensen R.O."/>
            <person name="Wang L."/>
            <person name="Strutz J."/>
            <person name="Chirania P."/>
            <person name="De Tissera S."/>
            <person name="Mueller A.P."/>
            <person name="Ruan Z."/>
            <person name="Gao A."/>
            <person name="Tran L."/>
            <person name="Engle N.L."/>
            <person name="Bromley J.C."/>
            <person name="Daniell J."/>
            <person name="Conrado R."/>
            <person name="Tschaplinski T.J."/>
            <person name="Giannone R.J."/>
            <person name="Hettich R.L."/>
            <person name="Karim A.S."/>
            <person name="Simpson S.D."/>
            <person name="Brown S.D."/>
            <person name="Leang C."/>
            <person name="Jewett M.C."/>
            <person name="Kopke M."/>
        </authorList>
    </citation>
    <scope>NUCLEOTIDE SEQUENCE</scope>
    <source>
        <strain evidence="1">DJ015</strain>
    </source>
</reference>
<comment type="caution">
    <text evidence="1">The sequence shown here is derived from an EMBL/GenBank/DDBJ whole genome shotgun (WGS) entry which is preliminary data.</text>
</comment>
<evidence type="ECO:0000313" key="2">
    <source>
        <dbReference type="Proteomes" id="UP001194098"/>
    </source>
</evidence>
<protein>
    <submittedName>
        <fullName evidence="1">MobC family plasmid mobilization relaxosome protein</fullName>
    </submittedName>
</protein>
<proteinExistence type="predicted"/>
<dbReference type="Pfam" id="PF21983">
    <property type="entry name" value="NikA-like"/>
    <property type="match status" value="1"/>
</dbReference>
<dbReference type="AlphaFoldDB" id="A0AAW3WFZ7"/>
<evidence type="ECO:0000313" key="1">
    <source>
        <dbReference type="EMBL" id="MBC2477880.1"/>
    </source>
</evidence>
<sequence>MFLGRTKDKQVKFWANEKELEQIKKKVEQSKLSQQEYLLKCALDKEIIVVEGLQKIFIELKRQGTNLNQIAKIINSGEMHHVAENALKEYEELWRSLRQLIQKVR</sequence>
<gene>
    <name evidence="1" type="ORF">HGI39_24995</name>
</gene>